<feature type="transmembrane region" description="Helical" evidence="1">
    <location>
        <begin position="12"/>
        <end position="32"/>
    </location>
</feature>
<dbReference type="AlphaFoldDB" id="A0A1F6U1N8"/>
<sequence length="156" mass="16426">MKPASGFTLTELVLVMVIVGIVAAIAVGPRFFSRDSFEERGFYDQVLSAARYAQKYAITSGCQVEFSVAANSYALKQRAACDTTSAFTSDVRNPSSQSAFSGTAPSSVSSFSMTDNPAVFDAQGRATDFATVGTRTVTVGTRTFTIVGASGFVQVP</sequence>
<reference evidence="2 3" key="1">
    <citation type="journal article" date="2016" name="Nat. Commun.">
        <title>Thousands of microbial genomes shed light on interconnected biogeochemical processes in an aquifer system.</title>
        <authorList>
            <person name="Anantharaman K."/>
            <person name="Brown C.T."/>
            <person name="Hug L.A."/>
            <person name="Sharon I."/>
            <person name="Castelle C.J."/>
            <person name="Probst A.J."/>
            <person name="Thomas B.C."/>
            <person name="Singh A."/>
            <person name="Wilkins M.J."/>
            <person name="Karaoz U."/>
            <person name="Brodie E.L."/>
            <person name="Williams K.H."/>
            <person name="Hubbard S.S."/>
            <person name="Banfield J.F."/>
        </authorList>
    </citation>
    <scope>NUCLEOTIDE SEQUENCE [LARGE SCALE GENOMIC DNA]</scope>
</reference>
<dbReference type="InterPro" id="IPR012902">
    <property type="entry name" value="N_methyl_site"/>
</dbReference>
<keyword evidence="1" id="KW-0812">Transmembrane</keyword>
<organism evidence="2 3">
    <name type="scientific">Candidatus Muproteobacteria bacterium RIFCSPHIGHO2_02_FULL_65_16</name>
    <dbReference type="NCBI Taxonomy" id="1817766"/>
    <lineage>
        <taxon>Bacteria</taxon>
        <taxon>Pseudomonadati</taxon>
        <taxon>Pseudomonadota</taxon>
        <taxon>Candidatus Muproteobacteria</taxon>
    </lineage>
</organism>
<dbReference type="Pfam" id="PF07963">
    <property type="entry name" value="N_methyl"/>
    <property type="match status" value="1"/>
</dbReference>
<dbReference type="InterPro" id="IPR045584">
    <property type="entry name" value="Pilin-like"/>
</dbReference>
<keyword evidence="1" id="KW-0472">Membrane</keyword>
<evidence type="ECO:0000256" key="1">
    <source>
        <dbReference type="SAM" id="Phobius"/>
    </source>
</evidence>
<evidence type="ECO:0000313" key="3">
    <source>
        <dbReference type="Proteomes" id="UP000179362"/>
    </source>
</evidence>
<evidence type="ECO:0000313" key="2">
    <source>
        <dbReference type="EMBL" id="OGI51242.1"/>
    </source>
</evidence>
<comment type="caution">
    <text evidence="2">The sequence shown here is derived from an EMBL/GenBank/DDBJ whole genome shotgun (WGS) entry which is preliminary data.</text>
</comment>
<keyword evidence="1" id="KW-1133">Transmembrane helix</keyword>
<protein>
    <submittedName>
        <fullName evidence="2">Uncharacterized protein</fullName>
    </submittedName>
</protein>
<name>A0A1F6U1N8_9PROT</name>
<gene>
    <name evidence="2" type="ORF">A3B81_03180</name>
</gene>
<proteinExistence type="predicted"/>
<dbReference type="SUPFAM" id="SSF54523">
    <property type="entry name" value="Pili subunits"/>
    <property type="match status" value="1"/>
</dbReference>
<dbReference type="NCBIfam" id="TIGR02532">
    <property type="entry name" value="IV_pilin_GFxxxE"/>
    <property type="match status" value="1"/>
</dbReference>
<accession>A0A1F6U1N8</accession>
<dbReference type="Proteomes" id="UP000179362">
    <property type="component" value="Unassembled WGS sequence"/>
</dbReference>
<dbReference type="EMBL" id="MFTA01000062">
    <property type="protein sequence ID" value="OGI51242.1"/>
    <property type="molecule type" value="Genomic_DNA"/>
</dbReference>